<comment type="subcellular location">
    <subcellularLocation>
        <location evidence="1">Nucleus</location>
    </subcellularLocation>
</comment>
<dbReference type="InterPro" id="IPR036638">
    <property type="entry name" value="HLH_DNA-bd_sf"/>
</dbReference>
<feature type="region of interest" description="Disordered" evidence="6">
    <location>
        <begin position="1"/>
        <end position="61"/>
    </location>
</feature>
<dbReference type="Pfam" id="PF00010">
    <property type="entry name" value="HLH"/>
    <property type="match status" value="1"/>
</dbReference>
<reference evidence="9" key="2">
    <citation type="submission" date="2020-10" db="UniProtKB">
        <authorList>
            <consortium name="WormBaseParasite"/>
        </authorList>
    </citation>
    <scope>IDENTIFICATION</scope>
</reference>
<keyword evidence="2" id="KW-0805">Transcription regulation</keyword>
<keyword evidence="5" id="KW-0539">Nucleus</keyword>
<dbReference type="GO" id="GO:0005634">
    <property type="term" value="C:nucleus"/>
    <property type="evidence" value="ECO:0007669"/>
    <property type="project" value="UniProtKB-SubCell"/>
</dbReference>
<dbReference type="PANTHER" id="PTHR15741:SF27">
    <property type="entry name" value="TRANSCRIPTION FACTOR AP-4"/>
    <property type="match status" value="1"/>
</dbReference>
<dbReference type="GO" id="GO:0000978">
    <property type="term" value="F:RNA polymerase II cis-regulatory region sequence-specific DNA binding"/>
    <property type="evidence" value="ECO:0007669"/>
    <property type="project" value="TreeGrafter"/>
</dbReference>
<evidence type="ECO:0000259" key="7">
    <source>
        <dbReference type="PROSITE" id="PS50888"/>
    </source>
</evidence>
<dbReference type="CDD" id="cd11390">
    <property type="entry name" value="bHLH_TS"/>
    <property type="match status" value="1"/>
</dbReference>
<keyword evidence="8" id="KW-1185">Reference proteome</keyword>
<organism evidence="8 9">
    <name type="scientific">Panagrellus redivivus</name>
    <name type="common">Microworm</name>
    <dbReference type="NCBI Taxonomy" id="6233"/>
    <lineage>
        <taxon>Eukaryota</taxon>
        <taxon>Metazoa</taxon>
        <taxon>Ecdysozoa</taxon>
        <taxon>Nematoda</taxon>
        <taxon>Chromadorea</taxon>
        <taxon>Rhabditida</taxon>
        <taxon>Tylenchina</taxon>
        <taxon>Panagrolaimomorpha</taxon>
        <taxon>Panagrolaimoidea</taxon>
        <taxon>Panagrolaimidae</taxon>
        <taxon>Panagrellus</taxon>
    </lineage>
</organism>
<dbReference type="SMART" id="SM00353">
    <property type="entry name" value="HLH"/>
    <property type="match status" value="1"/>
</dbReference>
<name>A0A7E4ULE8_PANRE</name>
<dbReference type="GO" id="GO:0000981">
    <property type="term" value="F:DNA-binding transcription factor activity, RNA polymerase II-specific"/>
    <property type="evidence" value="ECO:0007669"/>
    <property type="project" value="TreeGrafter"/>
</dbReference>
<dbReference type="PANTHER" id="PTHR15741">
    <property type="entry name" value="BASIC HELIX-LOOP-HELIX ZIP TRANSCRIPTION FACTOR"/>
    <property type="match status" value="1"/>
</dbReference>
<sequence length="200" mass="22256">MSSEPDNDLEGSSSPASYMYHSTSSANSPTSTSPPTRNSSESPNTSSSPRKKCRQTANDNERRRMQTINEGFRALSDCVQSHNPKPDRKMSKANILKLTVHYIKNVEAKYREVRDTIIRFNDRTAAHELHIKNLTVALEKEHKLRMAYEQELVQIRMTSIKNATLSGIYAPVPQGASPNSYANFDKSGSGTGPFFSTGIN</sequence>
<dbReference type="Gene3D" id="4.10.280.10">
    <property type="entry name" value="Helix-loop-helix DNA-binding domain"/>
    <property type="match status" value="1"/>
</dbReference>
<evidence type="ECO:0000256" key="3">
    <source>
        <dbReference type="ARBA" id="ARBA00023125"/>
    </source>
</evidence>
<evidence type="ECO:0000256" key="5">
    <source>
        <dbReference type="ARBA" id="ARBA00023242"/>
    </source>
</evidence>
<dbReference type="Proteomes" id="UP000492821">
    <property type="component" value="Unassembled WGS sequence"/>
</dbReference>
<dbReference type="GO" id="GO:0046983">
    <property type="term" value="F:protein dimerization activity"/>
    <property type="evidence" value="ECO:0007669"/>
    <property type="project" value="InterPro"/>
</dbReference>
<keyword evidence="3" id="KW-0238">DNA-binding</keyword>
<dbReference type="WBParaSite" id="Pan_g10137.t1">
    <property type="protein sequence ID" value="Pan_g10137.t1"/>
    <property type="gene ID" value="Pan_g10137"/>
</dbReference>
<protein>
    <submittedName>
        <fullName evidence="9">BHLH domain-containing protein</fullName>
    </submittedName>
</protein>
<dbReference type="AlphaFoldDB" id="A0A7E4ULE8"/>
<evidence type="ECO:0000256" key="1">
    <source>
        <dbReference type="ARBA" id="ARBA00004123"/>
    </source>
</evidence>
<dbReference type="InterPro" id="IPR052207">
    <property type="entry name" value="Max-like/E-box_TFs"/>
</dbReference>
<evidence type="ECO:0000256" key="6">
    <source>
        <dbReference type="SAM" id="MobiDB-lite"/>
    </source>
</evidence>
<reference evidence="8" key="1">
    <citation type="journal article" date="2013" name="Genetics">
        <title>The draft genome and transcriptome of Panagrellus redivivus are shaped by the harsh demands of a free-living lifestyle.</title>
        <authorList>
            <person name="Srinivasan J."/>
            <person name="Dillman A.R."/>
            <person name="Macchietto M.G."/>
            <person name="Heikkinen L."/>
            <person name="Lakso M."/>
            <person name="Fracchia K.M."/>
            <person name="Antoshechkin I."/>
            <person name="Mortazavi A."/>
            <person name="Wong G."/>
            <person name="Sternberg P.W."/>
        </authorList>
    </citation>
    <scope>NUCLEOTIDE SEQUENCE [LARGE SCALE GENOMIC DNA]</scope>
    <source>
        <strain evidence="8">MT8872</strain>
    </source>
</reference>
<feature type="domain" description="BHLH" evidence="7">
    <location>
        <begin position="52"/>
        <end position="106"/>
    </location>
</feature>
<evidence type="ECO:0000256" key="4">
    <source>
        <dbReference type="ARBA" id="ARBA00023163"/>
    </source>
</evidence>
<feature type="compositionally biased region" description="Low complexity" evidence="6">
    <location>
        <begin position="22"/>
        <end position="48"/>
    </location>
</feature>
<dbReference type="InterPro" id="IPR011598">
    <property type="entry name" value="bHLH_dom"/>
</dbReference>
<evidence type="ECO:0000313" key="9">
    <source>
        <dbReference type="WBParaSite" id="Pan_g10137.t1"/>
    </source>
</evidence>
<dbReference type="SUPFAM" id="SSF47459">
    <property type="entry name" value="HLH, helix-loop-helix DNA-binding domain"/>
    <property type="match status" value="1"/>
</dbReference>
<keyword evidence="4" id="KW-0804">Transcription</keyword>
<dbReference type="PROSITE" id="PS50888">
    <property type="entry name" value="BHLH"/>
    <property type="match status" value="1"/>
</dbReference>
<accession>A0A7E4ULE8</accession>
<proteinExistence type="predicted"/>
<evidence type="ECO:0000313" key="8">
    <source>
        <dbReference type="Proteomes" id="UP000492821"/>
    </source>
</evidence>
<evidence type="ECO:0000256" key="2">
    <source>
        <dbReference type="ARBA" id="ARBA00023015"/>
    </source>
</evidence>